<gene>
    <name evidence="16" type="primary">misCB</name>
    <name evidence="12 15" type="synonym">yidC</name>
    <name evidence="16" type="ORF">A9Y57_01814</name>
    <name evidence="15" type="ORF">P7G31_00200</name>
</gene>
<dbReference type="Proteomes" id="UP000217465">
    <property type="component" value="Unassembled WGS sequence"/>
</dbReference>
<keyword evidence="4 12" id="KW-0812">Transmembrane</keyword>
<accession>A0A1S1ZNT3</accession>
<organism evidence="16 17">
    <name type="scientific">Streptococcus parauberis</name>
    <dbReference type="NCBI Taxonomy" id="1348"/>
    <lineage>
        <taxon>Bacteria</taxon>
        <taxon>Bacillati</taxon>
        <taxon>Bacillota</taxon>
        <taxon>Bacilli</taxon>
        <taxon>Lactobacillales</taxon>
        <taxon>Streptococcaceae</taxon>
        <taxon>Streptococcus</taxon>
    </lineage>
</organism>
<dbReference type="PANTHER" id="PTHR12428:SF65">
    <property type="entry name" value="CYTOCHROME C OXIDASE ASSEMBLY PROTEIN COX18, MITOCHONDRIAL"/>
    <property type="match status" value="1"/>
</dbReference>
<evidence type="ECO:0000256" key="2">
    <source>
        <dbReference type="ARBA" id="ARBA00022448"/>
    </source>
</evidence>
<evidence type="ECO:0000256" key="3">
    <source>
        <dbReference type="ARBA" id="ARBA00022475"/>
    </source>
</evidence>
<dbReference type="EMBL" id="NSGR01000009">
    <property type="protein sequence ID" value="PCH11510.1"/>
    <property type="molecule type" value="Genomic_DNA"/>
</dbReference>
<proteinExistence type="inferred from homology"/>
<dbReference type="InterPro" id="IPR023060">
    <property type="entry name" value="YidC/YidC1/YidC2_Firmicutes"/>
</dbReference>
<comment type="caution">
    <text evidence="16">The sequence shown here is derived from an EMBL/GenBank/DDBJ whole genome shotgun (WGS) entry which is preliminary data.</text>
</comment>
<dbReference type="Pfam" id="PF02096">
    <property type="entry name" value="60KD_IMP"/>
    <property type="match status" value="1"/>
</dbReference>
<evidence type="ECO:0000256" key="12">
    <source>
        <dbReference type="HAMAP-Rule" id="MF_01811"/>
    </source>
</evidence>
<evidence type="ECO:0000256" key="6">
    <source>
        <dbReference type="ARBA" id="ARBA00022927"/>
    </source>
</evidence>
<keyword evidence="10 12" id="KW-0143">Chaperone</keyword>
<reference evidence="16 17" key="1">
    <citation type="submission" date="2016-06" db="EMBL/GenBank/DDBJ databases">
        <authorList>
            <person name="Haines A.N."/>
            <person name="Council K.R."/>
        </authorList>
    </citation>
    <scope>NUCLEOTIDE SEQUENCE [LARGE SCALE GENOMIC DNA]</scope>
    <source>
        <strain evidence="16 17">SP158-29</strain>
    </source>
</reference>
<comment type="function">
    <text evidence="12">Required for the insertion and/or proper folding and/or complex formation of integral membrane proteins into the membrane. Involved in integration of membrane proteins that insert both dependently and independently of the Sec translocase complex, as well as at least some lipoproteins.</text>
</comment>
<evidence type="ECO:0000256" key="5">
    <source>
        <dbReference type="ARBA" id="ARBA00022729"/>
    </source>
</evidence>
<evidence type="ECO:0000256" key="10">
    <source>
        <dbReference type="ARBA" id="ARBA00023186"/>
    </source>
</evidence>
<evidence type="ECO:0000256" key="9">
    <source>
        <dbReference type="ARBA" id="ARBA00023139"/>
    </source>
</evidence>
<dbReference type="InterPro" id="IPR028055">
    <property type="entry name" value="YidC/Oxa/ALB_C"/>
</dbReference>
<evidence type="ECO:0000313" key="17">
    <source>
        <dbReference type="Proteomes" id="UP000217465"/>
    </source>
</evidence>
<keyword evidence="5 12" id="KW-0732">Signal</keyword>
<keyword evidence="7 12" id="KW-1133">Transmembrane helix</keyword>
<dbReference type="HAMAP" id="MF_01811">
    <property type="entry name" value="YidC_type2"/>
    <property type="match status" value="1"/>
</dbReference>
<dbReference type="InterPro" id="IPR001708">
    <property type="entry name" value="YidC/ALB3/OXA1/COX18"/>
</dbReference>
<dbReference type="GO" id="GO:0005886">
    <property type="term" value="C:plasma membrane"/>
    <property type="evidence" value="ECO:0007669"/>
    <property type="project" value="UniProtKB-SubCell"/>
</dbReference>
<dbReference type="EMBL" id="JARQAG010000001">
    <property type="protein sequence ID" value="MDT2730672.1"/>
    <property type="molecule type" value="Genomic_DNA"/>
</dbReference>
<dbReference type="NCBIfam" id="NF002687">
    <property type="entry name" value="PRK02463.1"/>
    <property type="match status" value="1"/>
</dbReference>
<sequence>MKIKLNRILLSGLALSVLVSLSGCVGRDSHGNPKGMIWDTIGKPMSYFIDYFANHMGLGFGLSIIIVTIIVRTIILPLGLYQSWKASYQSEKMAYLKPIFDPINQRMKNASTQEEKFAAQSDLMAAQKANGINMLGGMGCLPLLIQMPFFSAMYFAAMYTKGISTSTFMGIDLGSRSLALTGIIAILYFFQSWLSMQAVAEEQRAQMKTMMYTMPIMMIFMTLSLPAGVGLYWLVGGFFSIIQQLITTYIIKPKLRQKIEEEYKNNPPKAYKSNNPRKDVTASKPQTSKSLSNTGHTKTNRNAGKQKKRK</sequence>
<dbReference type="InterPro" id="IPR047196">
    <property type="entry name" value="YidC_ALB_C"/>
</dbReference>
<dbReference type="PANTHER" id="PTHR12428">
    <property type="entry name" value="OXA1"/>
    <property type="match status" value="1"/>
</dbReference>
<keyword evidence="3 12" id="KW-1003">Cell membrane</keyword>
<dbReference type="GO" id="GO:0015031">
    <property type="term" value="P:protein transport"/>
    <property type="evidence" value="ECO:0007669"/>
    <property type="project" value="UniProtKB-KW"/>
</dbReference>
<evidence type="ECO:0000313" key="15">
    <source>
        <dbReference type="EMBL" id="MDT2730672.1"/>
    </source>
</evidence>
<name>A0A1S1ZNT3_9STRE</name>
<evidence type="ECO:0000256" key="8">
    <source>
        <dbReference type="ARBA" id="ARBA00023136"/>
    </source>
</evidence>
<evidence type="ECO:0000256" key="1">
    <source>
        <dbReference type="ARBA" id="ARBA00004651"/>
    </source>
</evidence>
<evidence type="ECO:0000259" key="14">
    <source>
        <dbReference type="Pfam" id="PF02096"/>
    </source>
</evidence>
<feature type="transmembrane region" description="Helical" evidence="12">
    <location>
        <begin position="231"/>
        <end position="251"/>
    </location>
</feature>
<dbReference type="NCBIfam" id="TIGR03592">
    <property type="entry name" value="yidC_oxa1_cterm"/>
    <property type="match status" value="1"/>
</dbReference>
<dbReference type="AlphaFoldDB" id="A0A1S1ZNT3"/>
<feature type="transmembrane region" description="Helical" evidence="12">
    <location>
        <begin position="51"/>
        <end position="75"/>
    </location>
</feature>
<dbReference type="Proteomes" id="UP001180515">
    <property type="component" value="Unassembled WGS sequence"/>
</dbReference>
<feature type="transmembrane region" description="Helical" evidence="12">
    <location>
        <begin position="134"/>
        <end position="157"/>
    </location>
</feature>
<feature type="transmembrane region" description="Helical" evidence="12">
    <location>
        <begin position="177"/>
        <end position="195"/>
    </location>
</feature>
<keyword evidence="2 12" id="KW-0813">Transport</keyword>
<feature type="domain" description="Membrane insertase YidC/Oxa/ALB C-terminal" evidence="14">
    <location>
        <begin position="60"/>
        <end position="247"/>
    </location>
</feature>
<keyword evidence="11 12" id="KW-0449">Lipoprotein</keyword>
<dbReference type="PROSITE" id="PS51257">
    <property type="entry name" value="PROKAR_LIPOPROTEIN"/>
    <property type="match status" value="1"/>
</dbReference>
<evidence type="ECO:0000256" key="7">
    <source>
        <dbReference type="ARBA" id="ARBA00022989"/>
    </source>
</evidence>
<evidence type="ECO:0000256" key="4">
    <source>
        <dbReference type="ARBA" id="ARBA00022692"/>
    </source>
</evidence>
<keyword evidence="6 12" id="KW-0653">Protein transport</keyword>
<evidence type="ECO:0000256" key="13">
    <source>
        <dbReference type="SAM" id="MobiDB-lite"/>
    </source>
</evidence>
<dbReference type="OrthoDB" id="9780552at2"/>
<dbReference type="GO" id="GO:0051205">
    <property type="term" value="P:protein insertion into membrane"/>
    <property type="evidence" value="ECO:0007669"/>
    <property type="project" value="TreeGrafter"/>
</dbReference>
<dbReference type="CDD" id="cd20070">
    <property type="entry name" value="5TM_YidC_Alb3"/>
    <property type="match status" value="1"/>
</dbReference>
<protein>
    <recommendedName>
        <fullName evidence="12">Membrane protein insertase YidC</fullName>
    </recommendedName>
    <alternativeName>
        <fullName evidence="12">Foldase YidC</fullName>
    </alternativeName>
    <alternativeName>
        <fullName evidence="12">Membrane integrase YidC</fullName>
    </alternativeName>
    <alternativeName>
        <fullName evidence="12">Membrane protein YidC</fullName>
    </alternativeName>
</protein>
<keyword evidence="8 12" id="KW-0472">Membrane</keyword>
<feature type="compositionally biased region" description="Polar residues" evidence="13">
    <location>
        <begin position="283"/>
        <end position="303"/>
    </location>
</feature>
<keyword evidence="9" id="KW-0564">Palmitate</keyword>
<feature type="region of interest" description="Disordered" evidence="13">
    <location>
        <begin position="262"/>
        <end position="310"/>
    </location>
</feature>
<dbReference type="GO" id="GO:0032977">
    <property type="term" value="F:membrane insertase activity"/>
    <property type="evidence" value="ECO:0007669"/>
    <property type="project" value="InterPro"/>
</dbReference>
<dbReference type="RefSeq" id="WP_071519624.1">
    <property type="nucleotide sequence ID" value="NZ_JARQAG010000001.1"/>
</dbReference>
<reference evidence="15" key="2">
    <citation type="submission" date="2023-03" db="EMBL/GenBank/DDBJ databases">
        <authorList>
            <person name="Shen W."/>
            <person name="Cai J."/>
        </authorList>
    </citation>
    <scope>NUCLEOTIDE SEQUENCE</scope>
    <source>
        <strain evidence="15">P82-2</strain>
    </source>
</reference>
<comment type="subcellular location">
    <subcellularLocation>
        <location evidence="1 12">Cell membrane</location>
        <topology evidence="1 12">Multi-pass membrane protein</topology>
    </subcellularLocation>
</comment>
<comment type="similarity">
    <text evidence="12">Belongs to the OXA1/ALB3/YidC family. Type 2 subfamily.</text>
</comment>
<evidence type="ECO:0000256" key="11">
    <source>
        <dbReference type="ARBA" id="ARBA00023288"/>
    </source>
</evidence>
<evidence type="ECO:0000313" key="16">
    <source>
        <dbReference type="EMBL" id="PCH11510.1"/>
    </source>
</evidence>